<evidence type="ECO:0000313" key="3">
    <source>
        <dbReference type="Proteomes" id="UP000628736"/>
    </source>
</evidence>
<dbReference type="RefSeq" id="WP_186852672.1">
    <property type="nucleotide sequence ID" value="NZ_JACOPO010000004.1"/>
</dbReference>
<dbReference type="Proteomes" id="UP000628736">
    <property type="component" value="Unassembled WGS sequence"/>
</dbReference>
<keyword evidence="1" id="KW-0472">Membrane</keyword>
<feature type="transmembrane region" description="Helical" evidence="1">
    <location>
        <begin position="110"/>
        <end position="129"/>
    </location>
</feature>
<evidence type="ECO:0000313" key="2">
    <source>
        <dbReference type="EMBL" id="MBC5722573.1"/>
    </source>
</evidence>
<proteinExistence type="predicted"/>
<feature type="transmembrane region" description="Helical" evidence="1">
    <location>
        <begin position="63"/>
        <end position="81"/>
    </location>
</feature>
<comment type="caution">
    <text evidence="2">The sequence shown here is derived from an EMBL/GenBank/DDBJ whole genome shotgun (WGS) entry which is preliminary data.</text>
</comment>
<keyword evidence="1" id="KW-0812">Transmembrane</keyword>
<sequence>MNGKATFLLPGYFCSCTLSEAVITITGNYYRYDLHKRRRVSGTVTVDLLNVLRVGLTKTYSRLVFLFPMCFGFAALSIRALPSVGYEKEIIEDVYSVGFTLWNVPFQETAWKLCAVLCLLTIPLYWLSYHNDLEINTTKGRFLLPRKGMKAQDIANFQQAFSALKAERLKASKT</sequence>
<gene>
    <name evidence="2" type="ORF">H8S11_07090</name>
</gene>
<reference evidence="2" key="1">
    <citation type="submission" date="2020-08" db="EMBL/GenBank/DDBJ databases">
        <title>Genome public.</title>
        <authorList>
            <person name="Liu C."/>
            <person name="Sun Q."/>
        </authorList>
    </citation>
    <scope>NUCLEOTIDE SEQUENCE</scope>
    <source>
        <strain evidence="2">NSJ-23</strain>
    </source>
</reference>
<dbReference type="AlphaFoldDB" id="A0A8J6M709"/>
<keyword evidence="1" id="KW-1133">Transmembrane helix</keyword>
<organism evidence="2 3">
    <name type="scientific">Flintibacter hominis</name>
    <dbReference type="NCBI Taxonomy" id="2763048"/>
    <lineage>
        <taxon>Bacteria</taxon>
        <taxon>Bacillati</taxon>
        <taxon>Bacillota</taxon>
        <taxon>Clostridia</taxon>
        <taxon>Eubacteriales</taxon>
        <taxon>Flintibacter</taxon>
    </lineage>
</organism>
<feature type="transmembrane region" description="Helical" evidence="1">
    <location>
        <begin position="6"/>
        <end position="30"/>
    </location>
</feature>
<name>A0A8J6M709_9FIRM</name>
<keyword evidence="3" id="KW-1185">Reference proteome</keyword>
<evidence type="ECO:0000256" key="1">
    <source>
        <dbReference type="SAM" id="Phobius"/>
    </source>
</evidence>
<accession>A0A8J6M709</accession>
<protein>
    <submittedName>
        <fullName evidence="2">Uncharacterized protein</fullName>
    </submittedName>
</protein>
<dbReference type="EMBL" id="JACOPO010000004">
    <property type="protein sequence ID" value="MBC5722573.1"/>
    <property type="molecule type" value="Genomic_DNA"/>
</dbReference>